<dbReference type="Gene3D" id="2.160.10.10">
    <property type="entry name" value="Hexapeptide repeat proteins"/>
    <property type="match status" value="1"/>
</dbReference>
<organism evidence="1 2">
    <name type="scientific">Oxalobacter vibrioformis</name>
    <dbReference type="NCBI Taxonomy" id="933080"/>
    <lineage>
        <taxon>Bacteria</taxon>
        <taxon>Pseudomonadati</taxon>
        <taxon>Pseudomonadota</taxon>
        <taxon>Betaproteobacteria</taxon>
        <taxon>Burkholderiales</taxon>
        <taxon>Oxalobacteraceae</taxon>
        <taxon>Oxalobacter</taxon>
    </lineage>
</organism>
<dbReference type="EMBL" id="CP098242">
    <property type="protein sequence ID" value="WAW10445.1"/>
    <property type="molecule type" value="Genomic_DNA"/>
</dbReference>
<reference evidence="1" key="1">
    <citation type="journal article" date="2022" name="Front. Microbiol.">
        <title>New perspectives on an old grouping: The genomic and phenotypic variability of Oxalobacter formigenes and the implications for calcium oxalate stone prevention.</title>
        <authorList>
            <person name="Chmiel J.A."/>
            <person name="Carr C."/>
            <person name="Stuivenberg G.A."/>
            <person name="Venema R."/>
            <person name="Chanyi R.M."/>
            <person name="Al K.F."/>
            <person name="Giguere D."/>
            <person name="Say H."/>
            <person name="Akouris P.P."/>
            <person name="Dominguez Romero S.A."/>
            <person name="Kwong A."/>
            <person name="Tai V."/>
            <person name="Koval S.F."/>
            <person name="Razvi H."/>
            <person name="Bjazevic J."/>
            <person name="Burton J.P."/>
        </authorList>
    </citation>
    <scope>NUCLEOTIDE SEQUENCE</scope>
    <source>
        <strain evidence="1">WoOx3</strain>
    </source>
</reference>
<dbReference type="InterPro" id="IPR050484">
    <property type="entry name" value="Transf_Hexapept/Carb_Anhydrase"/>
</dbReference>
<dbReference type="SUPFAM" id="SSF51161">
    <property type="entry name" value="Trimeric LpxA-like enzymes"/>
    <property type="match status" value="1"/>
</dbReference>
<dbReference type="PANTHER" id="PTHR13061:SF29">
    <property type="entry name" value="GAMMA CARBONIC ANHYDRASE-LIKE 1, MITOCHONDRIAL-RELATED"/>
    <property type="match status" value="1"/>
</dbReference>
<protein>
    <submittedName>
        <fullName evidence="1">Gamma carbonic anhydrase family protein</fullName>
    </submittedName>
</protein>
<sequence>MANIYRLKEHIPQIHPSAYIAPNATLIGNVVVEANASVWFNAVIRGDNDLIVIGEGSNVQDGAILHTDPGQPLIIGKNVTIGHMAMLHGCTISDNVIIGVRATVLNGSVIPENTLVAAGALVSENKTFEPGSQLMGAPVKMTKKLDERVARRIPGAANYYIQNRQRYKEWLMQVPIDEARREHFTYQESEKK</sequence>
<dbReference type="RefSeq" id="WP_269309460.1">
    <property type="nucleotide sequence ID" value="NZ_CP098242.1"/>
</dbReference>
<proteinExistence type="predicted"/>
<dbReference type="Proteomes" id="UP001156215">
    <property type="component" value="Chromosome"/>
</dbReference>
<dbReference type="AlphaFoldDB" id="A0A9E9LVF1"/>
<name>A0A9E9LVF1_9BURK</name>
<dbReference type="InterPro" id="IPR047324">
    <property type="entry name" value="LbH_gamma_CA-like"/>
</dbReference>
<accession>A0A9E9LVF1</accession>
<evidence type="ECO:0000313" key="2">
    <source>
        <dbReference type="Proteomes" id="UP001156215"/>
    </source>
</evidence>
<dbReference type="CDD" id="cd04645">
    <property type="entry name" value="LbH_gamma_CA_like"/>
    <property type="match status" value="1"/>
</dbReference>
<dbReference type="PANTHER" id="PTHR13061">
    <property type="entry name" value="DYNACTIN SUBUNIT P25"/>
    <property type="match status" value="1"/>
</dbReference>
<dbReference type="KEGG" id="ovb:NB640_01940"/>
<gene>
    <name evidence="1" type="ORF">NB640_01940</name>
</gene>
<keyword evidence="2" id="KW-1185">Reference proteome</keyword>
<dbReference type="InterPro" id="IPR011004">
    <property type="entry name" value="Trimer_LpxA-like_sf"/>
</dbReference>
<evidence type="ECO:0000313" key="1">
    <source>
        <dbReference type="EMBL" id="WAW10445.1"/>
    </source>
</evidence>